<dbReference type="AGR" id="WB:WBGene00020320"/>
<sequence length="345" mass="39209">MDEEGSRSSITDEEDYVDDNDNGEDYEATIEEEELLDEGDYEDELKDLEDEGEMSIEELQRKYGYRPAENSSANNEDTEIAEENVGESSSAAAEPHDSTIFDMGNSMSGFDDDDDDYAPPPDPWKRSIRVDPVLFQADVPLFNEATVEESAREDDTILWTIDQTNQPSDEVIDNYLKDVVGLRKAHDQPCPPAGTESRDDEDALCALYRSNFDTEKAKESFPFPHINAPFRTVRSDALGFDESEAKAFEESLELYGKDFSLIRRLRLPYRKVGELIEYYYQWKLTPGYRVWRDAHPQHAPVVQPHLSAAWHQQVAQLEDQNGQTGFVEASFSEPSTSEEPSTLTN</sequence>
<evidence type="ECO:0000313" key="14">
    <source>
        <dbReference type="WormBase" id="T07F8.4"/>
    </source>
</evidence>
<dbReference type="GO" id="GO:0000122">
    <property type="term" value="P:negative regulation of transcription by RNA polymerase II"/>
    <property type="evidence" value="ECO:0000318"/>
    <property type="project" value="GO_Central"/>
</dbReference>
<evidence type="ECO:0000256" key="5">
    <source>
        <dbReference type="ARBA" id="ARBA00022833"/>
    </source>
</evidence>
<feature type="region of interest" description="Disordered" evidence="9">
    <location>
        <begin position="1"/>
        <end position="118"/>
    </location>
</feature>
<keyword evidence="6" id="KW-0805">Transcription regulation</keyword>
<keyword evidence="5" id="KW-0862">Zinc</keyword>
<keyword evidence="3" id="KW-0479">Metal-binding</keyword>
<keyword evidence="6" id="KW-0804">Transcription</keyword>
<dbReference type="GO" id="GO:0003714">
    <property type="term" value="F:transcription corepressor activity"/>
    <property type="evidence" value="ECO:0000318"/>
    <property type="project" value="GO_Central"/>
</dbReference>
<dbReference type="AlphaFoldDB" id="P91437"/>
<proteinExistence type="predicted"/>
<name>P91437_CAEEL</name>
<feature type="domain" description="ELM2" evidence="10">
    <location>
        <begin position="126"/>
        <end position="225"/>
    </location>
</feature>
<dbReference type="PIR" id="T25863">
    <property type="entry name" value="T25863"/>
</dbReference>
<dbReference type="InterPro" id="IPR000949">
    <property type="entry name" value="ELM2_dom"/>
</dbReference>
<dbReference type="STRING" id="6239.T07F8.4.1"/>
<dbReference type="EMBL" id="BX284602">
    <property type="protein sequence ID" value="CCD65917.1"/>
    <property type="molecule type" value="Genomic_DNA"/>
</dbReference>
<dbReference type="PANTHER" id="PTHR10865">
    <property type="entry name" value="METASTASIS-ASSOCIATED PROTEIN AND MESODERM INDUCTION EARLY RESPONSE PROTEIN"/>
    <property type="match status" value="1"/>
</dbReference>
<dbReference type="WormBase" id="T07F8.4">
    <property type="protein sequence ID" value="CE13385"/>
    <property type="gene ID" value="WBGene00020320"/>
</dbReference>
<evidence type="ECO:0000256" key="1">
    <source>
        <dbReference type="ARBA" id="ARBA00004123"/>
    </source>
</evidence>
<dbReference type="PaxDb" id="6239-T07F8.4"/>
<reference evidence="12 13" key="1">
    <citation type="journal article" date="1998" name="Science">
        <title>Genome sequence of the nematode C. elegans: a platform for investigating biology.</title>
        <authorList>
            <consortium name="The C. elegans sequencing consortium"/>
            <person name="Sulson J.E."/>
            <person name="Waterston R."/>
        </authorList>
    </citation>
    <scope>NUCLEOTIDE SEQUENCE [LARGE SCALE GENOMIC DNA]</scope>
    <source>
        <strain evidence="12 13">Bristol N2</strain>
    </source>
</reference>
<evidence type="ECO:0000256" key="8">
    <source>
        <dbReference type="ARBA" id="ARBA00023242"/>
    </source>
</evidence>
<feature type="compositionally biased region" description="Acidic residues" evidence="9">
    <location>
        <begin position="76"/>
        <end position="85"/>
    </location>
</feature>
<dbReference type="PANTHER" id="PTHR10865:SF28">
    <property type="entry name" value="ELM2 DOMAIN-CONTAINING PROTEIN"/>
    <property type="match status" value="1"/>
</dbReference>
<dbReference type="InterPro" id="IPR017884">
    <property type="entry name" value="SANT_dom"/>
</dbReference>
<dbReference type="UCSC" id="T07F8.4">
    <property type="organism name" value="c. elegans"/>
</dbReference>
<evidence type="ECO:0000256" key="2">
    <source>
        <dbReference type="ARBA" id="ARBA00022491"/>
    </source>
</evidence>
<dbReference type="InParanoid" id="P91437"/>
<dbReference type="SMART" id="SM01189">
    <property type="entry name" value="ELM2"/>
    <property type="match status" value="1"/>
</dbReference>
<dbReference type="CTD" id="174173"/>
<dbReference type="GO" id="GO:0008270">
    <property type="term" value="F:zinc ion binding"/>
    <property type="evidence" value="ECO:0007669"/>
    <property type="project" value="UniProtKB-KW"/>
</dbReference>
<dbReference type="SUPFAM" id="SSF46689">
    <property type="entry name" value="Homeodomain-like"/>
    <property type="match status" value="1"/>
</dbReference>
<dbReference type="PROSITE" id="PS51156">
    <property type="entry name" value="ELM2"/>
    <property type="match status" value="1"/>
</dbReference>
<organism evidence="12 13">
    <name type="scientific">Caenorhabditis elegans</name>
    <dbReference type="NCBI Taxonomy" id="6239"/>
    <lineage>
        <taxon>Eukaryota</taxon>
        <taxon>Metazoa</taxon>
        <taxon>Ecdysozoa</taxon>
        <taxon>Nematoda</taxon>
        <taxon>Chromadorea</taxon>
        <taxon>Rhabditida</taxon>
        <taxon>Rhabditina</taxon>
        <taxon>Rhabditomorpha</taxon>
        <taxon>Rhabditoidea</taxon>
        <taxon>Rhabditidae</taxon>
        <taxon>Peloderinae</taxon>
        <taxon>Caenorhabditis</taxon>
    </lineage>
</organism>
<evidence type="ECO:0000256" key="3">
    <source>
        <dbReference type="ARBA" id="ARBA00022723"/>
    </source>
</evidence>
<keyword evidence="7" id="KW-0238">DNA-binding</keyword>
<dbReference type="eggNOG" id="KOG4329">
    <property type="taxonomic scope" value="Eukaryota"/>
</dbReference>
<dbReference type="PeptideAtlas" id="P91437"/>
<dbReference type="FunFam" id="1.10.10.60:FF:000012">
    <property type="entry name" value="Metastasis-associated 1 family, member 3"/>
    <property type="match status" value="1"/>
</dbReference>
<evidence type="ECO:0000259" key="11">
    <source>
        <dbReference type="PROSITE" id="PS51293"/>
    </source>
</evidence>
<keyword evidence="4" id="KW-0863">Zinc-finger</keyword>
<dbReference type="GO" id="GO:0005654">
    <property type="term" value="C:nucleoplasm"/>
    <property type="evidence" value="ECO:0000318"/>
    <property type="project" value="GO_Central"/>
</dbReference>
<evidence type="ECO:0000313" key="12">
    <source>
        <dbReference type="EMBL" id="CCD65917.1"/>
    </source>
</evidence>
<dbReference type="GO" id="GO:0003677">
    <property type="term" value="F:DNA binding"/>
    <property type="evidence" value="ECO:0007669"/>
    <property type="project" value="UniProtKB-KW"/>
</dbReference>
<dbReference type="Bgee" id="WBGene00020320">
    <property type="expression patterns" value="Expressed in embryo and 3 other cell types or tissues"/>
</dbReference>
<evidence type="ECO:0000313" key="13">
    <source>
        <dbReference type="Proteomes" id="UP000001940"/>
    </source>
</evidence>
<dbReference type="FunCoup" id="P91437">
    <property type="interactions" value="2781"/>
</dbReference>
<feature type="domain" description="SANT" evidence="11">
    <location>
        <begin position="244"/>
        <end position="287"/>
    </location>
</feature>
<keyword evidence="13" id="KW-1185">Reference proteome</keyword>
<evidence type="ECO:0000256" key="4">
    <source>
        <dbReference type="ARBA" id="ARBA00022771"/>
    </source>
</evidence>
<dbReference type="Proteomes" id="UP000001940">
    <property type="component" value="Chromosome II"/>
</dbReference>
<evidence type="ECO:0000256" key="6">
    <source>
        <dbReference type="ARBA" id="ARBA00023015"/>
    </source>
</evidence>
<dbReference type="IntAct" id="P91437">
    <property type="interactions" value="1"/>
</dbReference>
<evidence type="ECO:0000256" key="7">
    <source>
        <dbReference type="ARBA" id="ARBA00023125"/>
    </source>
</evidence>
<feature type="compositionally biased region" description="Acidic residues" evidence="9">
    <location>
        <begin position="11"/>
        <end position="56"/>
    </location>
</feature>
<dbReference type="InterPro" id="IPR040138">
    <property type="entry name" value="MIER/MTA"/>
</dbReference>
<accession>P91437</accession>
<evidence type="ECO:0000259" key="10">
    <source>
        <dbReference type="PROSITE" id="PS51156"/>
    </source>
</evidence>
<dbReference type="Gene3D" id="1.10.10.60">
    <property type="entry name" value="Homeodomain-like"/>
    <property type="match status" value="1"/>
</dbReference>
<dbReference type="RefSeq" id="NP_495478.1">
    <property type="nucleotide sequence ID" value="NM_063077.5"/>
</dbReference>
<keyword evidence="2" id="KW-0678">Repressor</keyword>
<comment type="subcellular location">
    <subcellularLocation>
        <location evidence="1">Nucleus</location>
    </subcellularLocation>
</comment>
<dbReference type="PROSITE" id="PS51293">
    <property type="entry name" value="SANT"/>
    <property type="match status" value="1"/>
</dbReference>
<protein>
    <submittedName>
        <fullName evidence="12">ELM2 domain-containing protein</fullName>
    </submittedName>
</protein>
<keyword evidence="8" id="KW-0539">Nucleus</keyword>
<dbReference type="HOGENOM" id="CLU_069893_0_0_1"/>
<dbReference type="GeneID" id="174173"/>
<dbReference type="KEGG" id="cel:CELE_T07F8.4"/>
<dbReference type="InterPro" id="IPR009057">
    <property type="entry name" value="Homeodomain-like_sf"/>
</dbReference>
<dbReference type="GO" id="GO:0042826">
    <property type="term" value="F:histone deacetylase binding"/>
    <property type="evidence" value="ECO:0000318"/>
    <property type="project" value="GO_Central"/>
</dbReference>
<gene>
    <name evidence="12" type="ORF">CELE_T07F8.4</name>
    <name evidence="12 14" type="ORF">T07F8.4</name>
</gene>
<dbReference type="PhylomeDB" id="P91437"/>
<dbReference type="CDD" id="cd11661">
    <property type="entry name" value="SANT_MTA3_like"/>
    <property type="match status" value="1"/>
</dbReference>
<dbReference type="OrthoDB" id="5916873at2759"/>
<evidence type="ECO:0000256" key="9">
    <source>
        <dbReference type="SAM" id="MobiDB-lite"/>
    </source>
</evidence>
<dbReference type="OMA" id="DCELFER"/>
<dbReference type="Pfam" id="PF01448">
    <property type="entry name" value="ELM2"/>
    <property type="match status" value="1"/>
</dbReference>